<organism evidence="1 2">
    <name type="scientific">Weissella jogaejeotgali</name>
    <dbReference type="NCBI Taxonomy" id="1631871"/>
    <lineage>
        <taxon>Bacteria</taxon>
        <taxon>Bacillati</taxon>
        <taxon>Bacillota</taxon>
        <taxon>Bacilli</taxon>
        <taxon>Lactobacillales</taxon>
        <taxon>Lactobacillaceae</taxon>
        <taxon>Weissella</taxon>
    </lineage>
</organism>
<gene>
    <name evidence="1" type="ORF">FOL01_1096</name>
</gene>
<dbReference type="EMBL" id="CP014332">
    <property type="protein sequence ID" value="APS41955.1"/>
    <property type="molecule type" value="Genomic_DNA"/>
</dbReference>
<dbReference type="KEGG" id="wjo:FOL01_1096"/>
<reference evidence="1 2" key="1">
    <citation type="submission" date="2016-02" db="EMBL/GenBank/DDBJ databases">
        <title>Complete Genome Sequence of Weissella jogaejeotgali FOL01.</title>
        <authorList>
            <person name="Lee J.-H."/>
            <person name="Ku H.-J."/>
        </authorList>
    </citation>
    <scope>NUCLEOTIDE SEQUENCE [LARGE SCALE GENOMIC DNA]</scope>
    <source>
        <strain evidence="1 2">FOL01</strain>
    </source>
</reference>
<accession>A0A1L6RBP2</accession>
<name>A0A1L6RBP2_9LACO</name>
<dbReference type="Proteomes" id="UP000185473">
    <property type="component" value="Chromosome"/>
</dbReference>
<dbReference type="AlphaFoldDB" id="A0A1L6RBP2"/>
<evidence type="ECO:0000313" key="1">
    <source>
        <dbReference type="EMBL" id="APS41955.1"/>
    </source>
</evidence>
<proteinExistence type="predicted"/>
<protein>
    <submittedName>
        <fullName evidence="1">Uncharacterized protein</fullName>
    </submittedName>
</protein>
<sequence>MWVILVEGHQNLTILNLKNNSQPFPLAADYFEVWHLQKLHEQFQDFHIRCKI</sequence>
<keyword evidence="2" id="KW-1185">Reference proteome</keyword>
<evidence type="ECO:0000313" key="2">
    <source>
        <dbReference type="Proteomes" id="UP000185473"/>
    </source>
</evidence>